<organism evidence="2 3">
    <name type="scientific">Vogesella oryzagri</name>
    <dbReference type="NCBI Taxonomy" id="3160864"/>
    <lineage>
        <taxon>Bacteria</taxon>
        <taxon>Pseudomonadati</taxon>
        <taxon>Pseudomonadota</taxon>
        <taxon>Betaproteobacteria</taxon>
        <taxon>Neisseriales</taxon>
        <taxon>Chromobacteriaceae</taxon>
        <taxon>Vogesella</taxon>
    </lineage>
</organism>
<comment type="caution">
    <text evidence="2">The sequence shown here is derived from an EMBL/GenBank/DDBJ whole genome shotgun (WGS) entry which is preliminary data.</text>
</comment>
<sequence>MASQVRWQCHGFSDFSARALYEVLQLRDRVFVLEQQSLYGDIDGADLECWHLSGRDAHGQLLAYARLIAPGVKYPDASAIGRVVIPQPLRGSGLAKPLMQQAVNHCLALFPGRAIMLSAQADRQGFYESFDFRPVSAPYDDGGILHLDMRRD</sequence>
<protein>
    <submittedName>
        <fullName evidence="2">GNAT family N-acetyltransferase</fullName>
        <ecNumber evidence="2">2.3.1.-</ecNumber>
    </submittedName>
</protein>
<gene>
    <name evidence="2" type="ORF">ABNW52_04555</name>
</gene>
<keyword evidence="2" id="KW-0808">Transferase</keyword>
<dbReference type="Pfam" id="PF13673">
    <property type="entry name" value="Acetyltransf_10"/>
    <property type="match status" value="1"/>
</dbReference>
<dbReference type="GO" id="GO:0016746">
    <property type="term" value="F:acyltransferase activity"/>
    <property type="evidence" value="ECO:0007669"/>
    <property type="project" value="UniProtKB-KW"/>
</dbReference>
<evidence type="ECO:0000313" key="2">
    <source>
        <dbReference type="EMBL" id="MEQ6289882.1"/>
    </source>
</evidence>
<dbReference type="EC" id="2.3.1.-" evidence="2"/>
<dbReference type="Gene3D" id="3.40.630.30">
    <property type="match status" value="1"/>
</dbReference>
<dbReference type="EMBL" id="JBEFLD010000002">
    <property type="protein sequence ID" value="MEQ6289882.1"/>
    <property type="molecule type" value="Genomic_DNA"/>
</dbReference>
<keyword evidence="3" id="KW-1185">Reference proteome</keyword>
<proteinExistence type="predicted"/>
<evidence type="ECO:0000313" key="3">
    <source>
        <dbReference type="Proteomes" id="UP001433638"/>
    </source>
</evidence>
<keyword evidence="2" id="KW-0012">Acyltransferase</keyword>
<evidence type="ECO:0000259" key="1">
    <source>
        <dbReference type="PROSITE" id="PS51186"/>
    </source>
</evidence>
<dbReference type="SUPFAM" id="SSF55729">
    <property type="entry name" value="Acyl-CoA N-acyltransferases (Nat)"/>
    <property type="match status" value="1"/>
</dbReference>
<feature type="domain" description="N-acetyltransferase" evidence="1">
    <location>
        <begin position="10"/>
        <end position="152"/>
    </location>
</feature>
<dbReference type="InterPro" id="IPR000182">
    <property type="entry name" value="GNAT_dom"/>
</dbReference>
<reference evidence="2" key="1">
    <citation type="submission" date="2024-06" db="EMBL/GenBank/DDBJ databases">
        <title>Genome sequence of Vogesella sp. MAHUQ-64.</title>
        <authorList>
            <person name="Huq M.A."/>
        </authorList>
    </citation>
    <scope>NUCLEOTIDE SEQUENCE</scope>
    <source>
        <strain evidence="2">MAHUQ-64</strain>
    </source>
</reference>
<dbReference type="RefSeq" id="WP_349584617.1">
    <property type="nucleotide sequence ID" value="NZ_JBEFLD010000002.1"/>
</dbReference>
<name>A0ABV1M0X3_9NEIS</name>
<dbReference type="InterPro" id="IPR016181">
    <property type="entry name" value="Acyl_CoA_acyltransferase"/>
</dbReference>
<accession>A0ABV1M0X3</accession>
<dbReference type="Proteomes" id="UP001433638">
    <property type="component" value="Unassembled WGS sequence"/>
</dbReference>
<dbReference type="PROSITE" id="PS51186">
    <property type="entry name" value="GNAT"/>
    <property type="match status" value="1"/>
</dbReference>